<feature type="compositionally biased region" description="Polar residues" evidence="5">
    <location>
        <begin position="97"/>
        <end position="107"/>
    </location>
</feature>
<dbReference type="CDD" id="cd13981">
    <property type="entry name" value="STKc_Bub1_BubR1"/>
    <property type="match status" value="1"/>
</dbReference>
<dbReference type="EMBL" id="CP060777">
    <property type="protein sequence ID" value="QQK45551.1"/>
    <property type="molecule type" value="Genomic_DNA"/>
</dbReference>
<dbReference type="InterPro" id="IPR011009">
    <property type="entry name" value="Kinase-like_dom_sf"/>
</dbReference>
<keyword evidence="7" id="KW-0418">Kinase</keyword>
<evidence type="ECO:0000256" key="2">
    <source>
        <dbReference type="ARBA" id="ARBA00022454"/>
    </source>
</evidence>
<protein>
    <submittedName>
        <fullName evidence="7">Checkpoint protein kinase (SldA), putative</fullName>
    </submittedName>
</protein>
<dbReference type="InterPro" id="IPR008271">
    <property type="entry name" value="Ser/Thr_kinase_AS"/>
</dbReference>
<dbReference type="InterPro" id="IPR012572">
    <property type="entry name" value="Mad3/Bub1_II"/>
</dbReference>
<dbReference type="VEuPathDB" id="FungiDB:PDIP_88690"/>
<name>A0A7T6XQV1_PENDI</name>
<keyword evidence="2" id="KW-0158">Chromosome</keyword>
<dbReference type="GO" id="GO:0000776">
    <property type="term" value="C:kinetochore"/>
    <property type="evidence" value="ECO:0007669"/>
    <property type="project" value="UniProtKB-KW"/>
</dbReference>
<feature type="region of interest" description="Disordered" evidence="5">
    <location>
        <begin position="268"/>
        <end position="294"/>
    </location>
</feature>
<feature type="region of interest" description="Disordered" evidence="5">
    <location>
        <begin position="97"/>
        <end position="157"/>
    </location>
</feature>
<evidence type="ECO:0000259" key="6">
    <source>
        <dbReference type="PROSITE" id="PS50011"/>
    </source>
</evidence>
<dbReference type="PROSITE" id="PS50011">
    <property type="entry name" value="PROTEIN_KINASE_DOM"/>
    <property type="match status" value="1"/>
</dbReference>
<dbReference type="OMA" id="FANTKTP"/>
<feature type="compositionally biased region" description="Polar residues" evidence="5">
    <location>
        <begin position="202"/>
        <end position="214"/>
    </location>
</feature>
<dbReference type="PANTHER" id="PTHR14030:SF4">
    <property type="entry name" value="BUB1 KINASE, ISOFORM A-RELATED"/>
    <property type="match status" value="1"/>
</dbReference>
<dbReference type="InterPro" id="IPR000719">
    <property type="entry name" value="Prot_kinase_dom"/>
</dbReference>
<dbReference type="KEGG" id="pdp:PDIP_88690"/>
<dbReference type="SUPFAM" id="SSF56112">
    <property type="entry name" value="Protein kinase-like (PK-like)"/>
    <property type="match status" value="1"/>
</dbReference>
<dbReference type="AlphaFoldDB" id="A0A7T6XQV1"/>
<dbReference type="RefSeq" id="XP_014530365.1">
    <property type="nucleotide sequence ID" value="XM_014674879.1"/>
</dbReference>
<dbReference type="Proteomes" id="UP000595662">
    <property type="component" value="Chromosome 4"/>
</dbReference>
<feature type="region of interest" description="Disordered" evidence="5">
    <location>
        <begin position="341"/>
        <end position="364"/>
    </location>
</feature>
<evidence type="ECO:0000256" key="3">
    <source>
        <dbReference type="ARBA" id="ARBA00022838"/>
    </source>
</evidence>
<accession>A0A7T6XQV1</accession>
<keyword evidence="3" id="KW-0995">Kinetochore</keyword>
<dbReference type="GO" id="GO:0032991">
    <property type="term" value="C:protein-containing complex"/>
    <property type="evidence" value="ECO:0007669"/>
    <property type="project" value="UniProtKB-ARBA"/>
</dbReference>
<organism evidence="7 8">
    <name type="scientific">Penicillium digitatum</name>
    <name type="common">Green mold</name>
    <dbReference type="NCBI Taxonomy" id="36651"/>
    <lineage>
        <taxon>Eukaryota</taxon>
        <taxon>Fungi</taxon>
        <taxon>Dikarya</taxon>
        <taxon>Ascomycota</taxon>
        <taxon>Pezizomycotina</taxon>
        <taxon>Eurotiomycetes</taxon>
        <taxon>Eurotiomycetidae</taxon>
        <taxon>Eurotiales</taxon>
        <taxon>Aspergillaceae</taxon>
        <taxon>Penicillium</taxon>
    </lineage>
</organism>
<evidence type="ECO:0000256" key="5">
    <source>
        <dbReference type="SAM" id="MobiDB-lite"/>
    </source>
</evidence>
<evidence type="ECO:0000313" key="7">
    <source>
        <dbReference type="EMBL" id="QQK45551.1"/>
    </source>
</evidence>
<dbReference type="PANTHER" id="PTHR14030">
    <property type="entry name" value="MITOTIC CHECKPOINT SERINE/THREONINE-PROTEIN KINASE BUB1"/>
    <property type="match status" value="1"/>
</dbReference>
<feature type="compositionally biased region" description="Polar residues" evidence="5">
    <location>
        <begin position="268"/>
        <end position="285"/>
    </location>
</feature>
<dbReference type="GO" id="GO:0051754">
    <property type="term" value="P:meiotic sister chromatid cohesion, centromeric"/>
    <property type="evidence" value="ECO:0007669"/>
    <property type="project" value="TreeGrafter"/>
</dbReference>
<gene>
    <name evidence="7" type="ORF">Pdw03_0449</name>
</gene>
<feature type="compositionally biased region" description="Polar residues" evidence="5">
    <location>
        <begin position="352"/>
        <end position="364"/>
    </location>
</feature>
<dbReference type="GO" id="GO:0005524">
    <property type="term" value="F:ATP binding"/>
    <property type="evidence" value="ECO:0007669"/>
    <property type="project" value="InterPro"/>
</dbReference>
<dbReference type="GO" id="GO:0005634">
    <property type="term" value="C:nucleus"/>
    <property type="evidence" value="ECO:0007669"/>
    <property type="project" value="TreeGrafter"/>
</dbReference>
<feature type="region of interest" description="Disordered" evidence="5">
    <location>
        <begin position="502"/>
        <end position="523"/>
    </location>
</feature>
<dbReference type="Gene3D" id="1.10.510.10">
    <property type="entry name" value="Transferase(Phosphotransferase) domain 1"/>
    <property type="match status" value="1"/>
</dbReference>
<dbReference type="Pfam" id="PF08171">
    <property type="entry name" value="Mad3_BUB1_II"/>
    <property type="match status" value="1"/>
</dbReference>
<dbReference type="GeneID" id="26237183"/>
<feature type="domain" description="Protein kinase" evidence="6">
    <location>
        <begin position="477"/>
        <end position="867"/>
    </location>
</feature>
<keyword evidence="7" id="KW-0808">Transferase</keyword>
<dbReference type="InterPro" id="IPR015661">
    <property type="entry name" value="Bub1/Mad3"/>
</dbReference>
<dbReference type="GO" id="GO:0007094">
    <property type="term" value="P:mitotic spindle assembly checkpoint signaling"/>
    <property type="evidence" value="ECO:0007669"/>
    <property type="project" value="InterPro"/>
</dbReference>
<evidence type="ECO:0000256" key="4">
    <source>
        <dbReference type="ARBA" id="ARBA00023328"/>
    </source>
</evidence>
<comment type="subcellular location">
    <subcellularLocation>
        <location evidence="1">Chromosome</location>
        <location evidence="1">Centromere</location>
        <location evidence="1">Kinetochore</location>
    </subcellularLocation>
</comment>
<dbReference type="PROSITE" id="PS00108">
    <property type="entry name" value="PROTEIN_KINASE_ST"/>
    <property type="match status" value="1"/>
</dbReference>
<dbReference type="GO" id="GO:0004672">
    <property type="term" value="F:protein kinase activity"/>
    <property type="evidence" value="ECO:0007669"/>
    <property type="project" value="InterPro"/>
</dbReference>
<feature type="compositionally biased region" description="Polar residues" evidence="5">
    <location>
        <begin position="128"/>
        <end position="145"/>
    </location>
</feature>
<feature type="region of interest" description="Disordered" evidence="5">
    <location>
        <begin position="199"/>
        <end position="220"/>
    </location>
</feature>
<reference evidence="7 8" key="1">
    <citation type="submission" date="2020-08" db="EMBL/GenBank/DDBJ databases">
        <title>The completed genome sequence of the pathogenic ascomycete fungus Penicillium digitatum.</title>
        <authorList>
            <person name="Wang M."/>
        </authorList>
    </citation>
    <scope>NUCLEOTIDE SEQUENCE [LARGE SCALE GENOMIC DNA]</scope>
    <source>
        <strain evidence="7 8">PdW03</strain>
    </source>
</reference>
<keyword evidence="4" id="KW-0137">Centromere</keyword>
<sequence length="876" mass="98272">MPLKEVPEHHVREAINPRTGRRERVFVNLESVYPNRTNPAHEMSFEELRAINRGWMGKNWRQQKELLHQISENTGSTESLLEKPHSAGELPEHLGQNLTSASRPQSQHQDEGYERKFGKASRTKIKGETSQTQTVKMKFDSPSNNKKVRRKSTREPTMTMHTRAATDEIYSIFNQPLKAETEEDADSFCGSDYEDDDCASAGDSTGTGHISAASSEFGDEETQTFHKSYDDTDYANTTRAESIDGDGSDWTEFNPDRDIPDIENAEVTSHSVVSNGAEDSSTQGTPERKGFIPEMPEDYAPPWGTYRDPAIMAQNRLPFMTPIVERTESIPSLTAARNSIYNAKTPSKPRSPASNYLLSSPLGTSTPYQGDHTVASTVDVPFSPMAFRALAPKLRSREPIIRDAQCNPTDKGIRNTILNSLEKPLATYTGYHGHVEDSNYASIIQKFVKNNTRRSKSGGNEAFDTPILEFPGAERSYIIRRELGAGAYAPVYLAESVDSLESYDSDSDDSTSPNGNTSKLRKSNAYETPRFPFEAVKVENGPSSAWEFYMIRTAYSRLRQSTGHSRATDSIVRAHELHVHRRESFLVEDYRGQGTILDLVNIVRNETINSNPTSEGGLEEVLAMFFSVELFRTVEALHANGVLHGDIKADNCLVRLDDHNPNESPSKALSLLKLGIDETALDPRESTHYSPSGSHGWRQKGLSLIDFGRSIDMQAFSPAVQFIADWETGTHECNEIREMRPWTHHIDLYGIAGVIHVLLFGKYVESTAIDGSDGKSSSRTYRIRESLKRYWDRELWAGVFDLLLNPGAERWQRIERDNGVDAGLSSAPILPVLHSMRHVRRGMEEWLLANAEKKGLALQIRKIEILLADRKKKLDK</sequence>
<feature type="compositionally biased region" description="Basic and acidic residues" evidence="5">
    <location>
        <begin position="108"/>
        <end position="117"/>
    </location>
</feature>
<evidence type="ECO:0000256" key="1">
    <source>
        <dbReference type="ARBA" id="ARBA00004629"/>
    </source>
</evidence>
<dbReference type="SMART" id="SM00220">
    <property type="entry name" value="S_TKc"/>
    <property type="match status" value="1"/>
</dbReference>
<proteinExistence type="predicted"/>
<evidence type="ECO:0000313" key="8">
    <source>
        <dbReference type="Proteomes" id="UP000595662"/>
    </source>
</evidence>